<sequence>MVGQFRRGELSPVTVTQQLLDDIQADTAGINAFCLLDPDQALAQAQAAQARYRAGAPLGPLDGVPVSVKDLVAVKGWPTRRGSLSSLTDPAAMQDAPAVTLLRNAGSVIFGKTTTTEFGWTIGSTNPHAGITRNPRSLAHSAGGSSSGAAAQVAAGWGPVALGSDAGGSVRIPASWCGVVGFKPTFGAMPLAPQSAFAEFAHLGVLTRSVADCAWAYSAMAGAHPLDPSSLYPRARNSLPGRCLRIGWATQVDADEALDPTIDAAFRQFVAHLGTAGYDLQPADLRTEGLAEDMWRVWQSRIYESFIDWAPEKLALLDPRLSGVYEAGARLNQATLTRSRARLRAFATRVATLFSNIDVLLTPATSQVAPSLNAPVAASADAENWFAGNGFAFPFNITQMPAVAMPLGVNAAGLPFGLQVVGRRYEDEQVLRFAAELELLRQPTA</sequence>
<evidence type="ECO:0000313" key="3">
    <source>
        <dbReference type="EMBL" id="MBC2770086.1"/>
    </source>
</evidence>
<dbReference type="GO" id="GO:0003824">
    <property type="term" value="F:catalytic activity"/>
    <property type="evidence" value="ECO:0007669"/>
    <property type="project" value="InterPro"/>
</dbReference>
<evidence type="ECO:0000256" key="1">
    <source>
        <dbReference type="ARBA" id="ARBA00009199"/>
    </source>
</evidence>
<evidence type="ECO:0000313" key="4">
    <source>
        <dbReference type="Proteomes" id="UP000545386"/>
    </source>
</evidence>
<dbReference type="EMBL" id="JACJUU010000006">
    <property type="protein sequence ID" value="MBC2770086.1"/>
    <property type="molecule type" value="Genomic_DNA"/>
</dbReference>
<dbReference type="PANTHER" id="PTHR11895:SF7">
    <property type="entry name" value="GLUTAMYL-TRNA(GLN) AMIDOTRANSFERASE SUBUNIT A, MITOCHONDRIAL"/>
    <property type="match status" value="1"/>
</dbReference>
<dbReference type="Proteomes" id="UP000545386">
    <property type="component" value="Unassembled WGS sequence"/>
</dbReference>
<protein>
    <submittedName>
        <fullName evidence="3">Amidase</fullName>
    </submittedName>
</protein>
<evidence type="ECO:0000259" key="2">
    <source>
        <dbReference type="Pfam" id="PF01425"/>
    </source>
</evidence>
<proteinExistence type="inferred from homology"/>
<keyword evidence="4" id="KW-1185">Reference proteome</keyword>
<dbReference type="PANTHER" id="PTHR11895">
    <property type="entry name" value="TRANSAMIDASE"/>
    <property type="match status" value="1"/>
</dbReference>
<dbReference type="InterPro" id="IPR020556">
    <property type="entry name" value="Amidase_CS"/>
</dbReference>
<reference evidence="3 4" key="1">
    <citation type="submission" date="2020-08" db="EMBL/GenBank/DDBJ databases">
        <title>Paraeoetvoesia sp. YC-7-48 draft genome sequence.</title>
        <authorList>
            <person name="Yao L."/>
        </authorList>
    </citation>
    <scope>NUCLEOTIDE SEQUENCE [LARGE SCALE GENOMIC DNA]</scope>
    <source>
        <strain evidence="4">YC-7-48</strain>
    </source>
</reference>
<dbReference type="InterPro" id="IPR036928">
    <property type="entry name" value="AS_sf"/>
</dbReference>
<accession>A0A842HPF4</accession>
<feature type="domain" description="Amidase" evidence="2">
    <location>
        <begin position="15"/>
        <end position="431"/>
    </location>
</feature>
<organism evidence="3 4">
    <name type="scientific">Pusillimonas minor</name>
    <dbReference type="NCBI Taxonomy" id="2697024"/>
    <lineage>
        <taxon>Bacteria</taxon>
        <taxon>Pseudomonadati</taxon>
        <taxon>Pseudomonadota</taxon>
        <taxon>Betaproteobacteria</taxon>
        <taxon>Burkholderiales</taxon>
        <taxon>Alcaligenaceae</taxon>
        <taxon>Pusillimonas</taxon>
    </lineage>
</organism>
<name>A0A842HPF4_9BURK</name>
<comment type="caution">
    <text evidence="3">The sequence shown here is derived from an EMBL/GenBank/DDBJ whole genome shotgun (WGS) entry which is preliminary data.</text>
</comment>
<dbReference type="Gene3D" id="3.90.1300.10">
    <property type="entry name" value="Amidase signature (AS) domain"/>
    <property type="match status" value="1"/>
</dbReference>
<gene>
    <name evidence="3" type="ORF">GTU67_09210</name>
</gene>
<dbReference type="InterPro" id="IPR000120">
    <property type="entry name" value="Amidase"/>
</dbReference>
<dbReference type="SUPFAM" id="SSF75304">
    <property type="entry name" value="Amidase signature (AS) enzymes"/>
    <property type="match status" value="1"/>
</dbReference>
<dbReference type="PROSITE" id="PS00571">
    <property type="entry name" value="AMIDASES"/>
    <property type="match status" value="1"/>
</dbReference>
<comment type="similarity">
    <text evidence="1">Belongs to the amidase family.</text>
</comment>
<dbReference type="InterPro" id="IPR023631">
    <property type="entry name" value="Amidase_dom"/>
</dbReference>
<dbReference type="Pfam" id="PF01425">
    <property type="entry name" value="Amidase"/>
    <property type="match status" value="1"/>
</dbReference>
<dbReference type="AlphaFoldDB" id="A0A842HPF4"/>